<proteinExistence type="predicted"/>
<gene>
    <name evidence="1" type="ordered locus">Rmet_5467</name>
</gene>
<accession>Q1LC00</accession>
<name>Q1LC00_CUPMC</name>
<sequence>MPAAIAETCFFVSSDNTKKAFTEMELTGKTVWQQAAGDTNRNYVDICLNWDVILNGPGYAGPMPDAKETLLKDDWSPRKVTDLRRFSSDMRPGDIVVLRLGTSQVHGVGEVVGPYEWHDEFGDIDGWDLQHVRRVKWLWRPVGGPKTFPAYALNQGDTTQRLSNGPVFDWLKTLTLSPSGDSTAPKPLPNVSHREISLSEISSFLFDHGVASASISNLLAEIGELMRIGHWYKRSKMPSEHETVAYLVVPLMRALGWTPQRMAVEWNRVDLALFERLPREDKNLCAVVEAKKMDDSCLTAMSQALGYAQTRSECHRLIVTDGMRFGVYTRPGGGEFKLHAYLNLTRLRDEYPVYQCGGARQALLALAPEWKPTSALPSGGQVEEVA</sequence>
<protein>
    <recommendedName>
        <fullName evidence="3">Type I restriction enzyme R protein N-terminal domain-containing protein</fullName>
    </recommendedName>
</protein>
<organism evidence="1 2">
    <name type="scientific">Cupriavidus metallidurans (strain ATCC 43123 / DSM 2839 / NBRC 102507 / CH34)</name>
    <name type="common">Ralstonia metallidurans</name>
    <dbReference type="NCBI Taxonomy" id="266264"/>
    <lineage>
        <taxon>Bacteria</taxon>
        <taxon>Pseudomonadati</taxon>
        <taxon>Pseudomonadota</taxon>
        <taxon>Betaproteobacteria</taxon>
        <taxon>Burkholderiales</taxon>
        <taxon>Burkholderiaceae</taxon>
        <taxon>Cupriavidus</taxon>
    </lineage>
</organism>
<dbReference type="eggNOG" id="ENOG5031TWH">
    <property type="taxonomic scope" value="Bacteria"/>
</dbReference>
<dbReference type="KEGG" id="rme:Rmet_5467"/>
<dbReference type="HOGENOM" id="CLU_715468_0_0_4"/>
<reference evidence="2" key="1">
    <citation type="journal article" date="2010" name="PLoS ONE">
        <title>The complete genome sequence of Cupriavidus metallidurans strain CH34, a master survivalist in harsh and anthropogenic environments.</title>
        <authorList>
            <person name="Janssen P.J."/>
            <person name="Van Houdt R."/>
            <person name="Moors H."/>
            <person name="Monsieurs P."/>
            <person name="Morin N."/>
            <person name="Michaux A."/>
            <person name="Benotmane M.A."/>
            <person name="Leys N."/>
            <person name="Vallaeys T."/>
            <person name="Lapidus A."/>
            <person name="Monchy S."/>
            <person name="Medigue C."/>
            <person name="Taghavi S."/>
            <person name="McCorkle S."/>
            <person name="Dunn J."/>
            <person name="van der Lelie D."/>
            <person name="Mergeay M."/>
        </authorList>
    </citation>
    <scope>NUCLEOTIDE SEQUENCE [LARGE SCALE GENOMIC DNA]</scope>
    <source>
        <strain evidence="2">ATCC 43123 / DSM 2839 / NBRC 102507 / CH34</strain>
    </source>
</reference>
<evidence type="ECO:0000313" key="2">
    <source>
        <dbReference type="Proteomes" id="UP000002429"/>
    </source>
</evidence>
<keyword evidence="2" id="KW-1185">Reference proteome</keyword>
<dbReference type="Proteomes" id="UP000002429">
    <property type="component" value="Plasmid megaplasmid"/>
</dbReference>
<keyword evidence="1" id="KW-0614">Plasmid</keyword>
<dbReference type="EMBL" id="CP000353">
    <property type="protein sequence ID" value="ABF12326.1"/>
    <property type="molecule type" value="Genomic_DNA"/>
</dbReference>
<evidence type="ECO:0008006" key="3">
    <source>
        <dbReference type="Google" id="ProtNLM"/>
    </source>
</evidence>
<geneLocation type="plasmid" evidence="1 2">
    <name>megaplasmid</name>
</geneLocation>
<evidence type="ECO:0000313" key="1">
    <source>
        <dbReference type="EMBL" id="ABF12326.1"/>
    </source>
</evidence>
<dbReference type="AlphaFoldDB" id="Q1LC00"/>